<protein>
    <recommendedName>
        <fullName evidence="2">NAD glycohydrolase translocation F5/8 type C domain-containing protein</fullName>
    </recommendedName>
</protein>
<organism evidence="3 4">
    <name type="scientific">Sphingobacterium yanglingense</name>
    <dbReference type="NCBI Taxonomy" id="1437280"/>
    <lineage>
        <taxon>Bacteria</taxon>
        <taxon>Pseudomonadati</taxon>
        <taxon>Bacteroidota</taxon>
        <taxon>Sphingobacteriia</taxon>
        <taxon>Sphingobacteriales</taxon>
        <taxon>Sphingobacteriaceae</taxon>
        <taxon>Sphingobacterium</taxon>
    </lineage>
</organism>
<gene>
    <name evidence="3" type="ORF">CLV99_0879</name>
</gene>
<dbReference type="NCBIfam" id="NF047619">
    <property type="entry name" value="NADase_discoid"/>
    <property type="match status" value="1"/>
</dbReference>
<dbReference type="EMBL" id="SNYV01000011">
    <property type="protein sequence ID" value="TDQ79442.1"/>
    <property type="molecule type" value="Genomic_DNA"/>
</dbReference>
<sequence>MHCIMRSILILISLFSLQFAHGQSVVKNYFPKEVRKIDLSAKTEQEIERQNELLLKSNLTPKEQAELDILLDKYGEVVESVWDVIDGGCSWYCGGGNYLVKASSSLHSDKGISYQAQSANDLSYKTAWVEGKSDAGIGEYLEYYFKNRSPRITTIIISNGYMKSEAAWKNNNRVKKLKLYANGKTIGILNLEDSRTDQAFEVGTFGHNSDGSDLILKFEILEVYRGEKYNDTAITEIYFDGIDVH</sequence>
<proteinExistence type="predicted"/>
<keyword evidence="4" id="KW-1185">Reference proteome</keyword>
<reference evidence="3 4" key="1">
    <citation type="submission" date="2019-03" db="EMBL/GenBank/DDBJ databases">
        <title>Genomic Encyclopedia of Archaeal and Bacterial Type Strains, Phase II (KMG-II): from individual species to whole genera.</title>
        <authorList>
            <person name="Goeker M."/>
        </authorList>
    </citation>
    <scope>NUCLEOTIDE SEQUENCE [LARGE SCALE GENOMIC DNA]</scope>
    <source>
        <strain evidence="3 4">DSM 28353</strain>
    </source>
</reference>
<accession>A0A4R6WL51</accession>
<dbReference type="Pfam" id="PF25302">
    <property type="entry name" value="NADase_transloc"/>
    <property type="match status" value="1"/>
</dbReference>
<dbReference type="AlphaFoldDB" id="A0A4R6WL51"/>
<evidence type="ECO:0000259" key="2">
    <source>
        <dbReference type="Pfam" id="PF25302"/>
    </source>
</evidence>
<dbReference type="InterPro" id="IPR057561">
    <property type="entry name" value="NADase_transloc"/>
</dbReference>
<feature type="signal peptide" evidence="1">
    <location>
        <begin position="1"/>
        <end position="22"/>
    </location>
</feature>
<dbReference type="Proteomes" id="UP000295292">
    <property type="component" value="Unassembled WGS sequence"/>
</dbReference>
<evidence type="ECO:0000313" key="3">
    <source>
        <dbReference type="EMBL" id="TDQ79442.1"/>
    </source>
</evidence>
<feature type="chain" id="PRO_5020659384" description="NAD glycohydrolase translocation F5/8 type C domain-containing protein" evidence="1">
    <location>
        <begin position="23"/>
        <end position="245"/>
    </location>
</feature>
<evidence type="ECO:0000313" key="4">
    <source>
        <dbReference type="Proteomes" id="UP000295292"/>
    </source>
</evidence>
<comment type="caution">
    <text evidence="3">The sequence shown here is derived from an EMBL/GenBank/DDBJ whole genome shotgun (WGS) entry which is preliminary data.</text>
</comment>
<keyword evidence="1" id="KW-0732">Signal</keyword>
<feature type="domain" description="NAD glycohydrolase translocation F5/8 type C" evidence="2">
    <location>
        <begin position="91"/>
        <end position="240"/>
    </location>
</feature>
<evidence type="ECO:0000256" key="1">
    <source>
        <dbReference type="SAM" id="SignalP"/>
    </source>
</evidence>
<name>A0A4R6WL51_9SPHI</name>